<dbReference type="Gene3D" id="1.10.260.40">
    <property type="entry name" value="lambda repressor-like DNA-binding domains"/>
    <property type="match status" value="1"/>
</dbReference>
<gene>
    <name evidence="3" type="ORF">C8A04DRAFT_11100</name>
</gene>
<name>A0AAN6ZP58_9PEZI</name>
<dbReference type="AlphaFoldDB" id="A0AAN6ZP58"/>
<evidence type="ECO:0000313" key="4">
    <source>
        <dbReference type="Proteomes" id="UP001302676"/>
    </source>
</evidence>
<feature type="domain" description="DUF7726" evidence="2">
    <location>
        <begin position="61"/>
        <end position="126"/>
    </location>
</feature>
<dbReference type="GeneID" id="87813448"/>
<dbReference type="RefSeq" id="XP_062638250.1">
    <property type="nucleotide sequence ID" value="XM_062776835.1"/>
</dbReference>
<dbReference type="InterPro" id="IPR010982">
    <property type="entry name" value="Lambda_DNA-bd_dom_sf"/>
</dbReference>
<dbReference type="PANTHER" id="PTHR42339:SF1">
    <property type="entry name" value="HISTONE H1"/>
    <property type="match status" value="1"/>
</dbReference>
<dbReference type="Pfam" id="PF24852">
    <property type="entry name" value="DUF7726"/>
    <property type="match status" value="1"/>
</dbReference>
<organism evidence="3 4">
    <name type="scientific">Dichotomopilus funicola</name>
    <dbReference type="NCBI Taxonomy" id="1934379"/>
    <lineage>
        <taxon>Eukaryota</taxon>
        <taxon>Fungi</taxon>
        <taxon>Dikarya</taxon>
        <taxon>Ascomycota</taxon>
        <taxon>Pezizomycotina</taxon>
        <taxon>Sordariomycetes</taxon>
        <taxon>Sordariomycetidae</taxon>
        <taxon>Sordariales</taxon>
        <taxon>Chaetomiaceae</taxon>
        <taxon>Dichotomopilus</taxon>
    </lineage>
</organism>
<evidence type="ECO:0000313" key="3">
    <source>
        <dbReference type="EMBL" id="KAK4144879.1"/>
    </source>
</evidence>
<evidence type="ECO:0000256" key="1">
    <source>
        <dbReference type="SAM" id="MobiDB-lite"/>
    </source>
</evidence>
<keyword evidence="4" id="KW-1185">Reference proteome</keyword>
<dbReference type="EMBL" id="MU853573">
    <property type="protein sequence ID" value="KAK4144879.1"/>
    <property type="molecule type" value="Genomic_DNA"/>
</dbReference>
<evidence type="ECO:0000259" key="2">
    <source>
        <dbReference type="Pfam" id="PF24852"/>
    </source>
</evidence>
<sequence>MHDGRTALGALPNAINSPNGLPAAKQSASASKKRKSTESHTPIPLPSMNNSTGPADVPAEDEDCDQLRSRINNFFVASGMTKTAFARELGIGVSSLSTFLAKEGLHNGAGSVAYRSARDYFHKRGLSEAVAAPSAKKAKTSNNSKNSSGPSSAAAPFSKGSSTAVKVAAAQAYDVSNVYMDGQEDDDVPVFDTCDEIRRKIKAHLKRPGVTQAQLYREIYGQLYGPSRPDKPFAGGQMANFLKAKGPAAGAKLPLFYGAYVYFEKLRVKEGKPKSKHRLGMEEEWGRNGMELSYDQRTP</sequence>
<feature type="region of interest" description="Disordered" evidence="1">
    <location>
        <begin position="1"/>
        <end position="61"/>
    </location>
</feature>
<dbReference type="Proteomes" id="UP001302676">
    <property type="component" value="Unassembled WGS sequence"/>
</dbReference>
<reference evidence="3" key="1">
    <citation type="journal article" date="2023" name="Mol. Phylogenet. Evol.">
        <title>Genome-scale phylogeny and comparative genomics of the fungal order Sordariales.</title>
        <authorList>
            <person name="Hensen N."/>
            <person name="Bonometti L."/>
            <person name="Westerberg I."/>
            <person name="Brannstrom I.O."/>
            <person name="Guillou S."/>
            <person name="Cros-Aarteil S."/>
            <person name="Calhoun S."/>
            <person name="Haridas S."/>
            <person name="Kuo A."/>
            <person name="Mondo S."/>
            <person name="Pangilinan J."/>
            <person name="Riley R."/>
            <person name="LaButti K."/>
            <person name="Andreopoulos B."/>
            <person name="Lipzen A."/>
            <person name="Chen C."/>
            <person name="Yan M."/>
            <person name="Daum C."/>
            <person name="Ng V."/>
            <person name="Clum A."/>
            <person name="Steindorff A."/>
            <person name="Ohm R.A."/>
            <person name="Martin F."/>
            <person name="Silar P."/>
            <person name="Natvig D.O."/>
            <person name="Lalanne C."/>
            <person name="Gautier V."/>
            <person name="Ament-Velasquez S.L."/>
            <person name="Kruys A."/>
            <person name="Hutchinson M.I."/>
            <person name="Powell A.J."/>
            <person name="Barry K."/>
            <person name="Miller A.N."/>
            <person name="Grigoriev I.V."/>
            <person name="Debuchy R."/>
            <person name="Gladieux P."/>
            <person name="Hiltunen Thoren M."/>
            <person name="Johannesson H."/>
        </authorList>
    </citation>
    <scope>NUCLEOTIDE SEQUENCE</scope>
    <source>
        <strain evidence="3">CBS 141.50</strain>
    </source>
</reference>
<dbReference type="InterPro" id="IPR056143">
    <property type="entry name" value="DUF7726"/>
</dbReference>
<reference evidence="3" key="2">
    <citation type="submission" date="2023-05" db="EMBL/GenBank/DDBJ databases">
        <authorList>
            <consortium name="Lawrence Berkeley National Laboratory"/>
            <person name="Steindorff A."/>
            <person name="Hensen N."/>
            <person name="Bonometti L."/>
            <person name="Westerberg I."/>
            <person name="Brannstrom I.O."/>
            <person name="Guillou S."/>
            <person name="Cros-Aarteil S."/>
            <person name="Calhoun S."/>
            <person name="Haridas S."/>
            <person name="Kuo A."/>
            <person name="Mondo S."/>
            <person name="Pangilinan J."/>
            <person name="Riley R."/>
            <person name="Labutti K."/>
            <person name="Andreopoulos B."/>
            <person name="Lipzen A."/>
            <person name="Chen C."/>
            <person name="Yanf M."/>
            <person name="Daum C."/>
            <person name="Ng V."/>
            <person name="Clum A."/>
            <person name="Ohm R."/>
            <person name="Martin F."/>
            <person name="Silar P."/>
            <person name="Natvig D."/>
            <person name="Lalanne C."/>
            <person name="Gautier V."/>
            <person name="Ament-Velasquez S.L."/>
            <person name="Kruys A."/>
            <person name="Hutchinson M.I."/>
            <person name="Powell A.J."/>
            <person name="Barry K."/>
            <person name="Miller A.N."/>
            <person name="Grigoriev I.V."/>
            <person name="Debuchy R."/>
            <person name="Gladieux P."/>
            <person name="Thoren M.H."/>
            <person name="Johannesson H."/>
        </authorList>
    </citation>
    <scope>NUCLEOTIDE SEQUENCE</scope>
    <source>
        <strain evidence="3">CBS 141.50</strain>
    </source>
</reference>
<proteinExistence type="predicted"/>
<comment type="caution">
    <text evidence="3">The sequence shown here is derived from an EMBL/GenBank/DDBJ whole genome shotgun (WGS) entry which is preliminary data.</text>
</comment>
<dbReference type="GO" id="GO:0003677">
    <property type="term" value="F:DNA binding"/>
    <property type="evidence" value="ECO:0007669"/>
    <property type="project" value="InterPro"/>
</dbReference>
<feature type="region of interest" description="Disordered" evidence="1">
    <location>
        <begin position="131"/>
        <end position="158"/>
    </location>
</feature>
<protein>
    <recommendedName>
        <fullName evidence="2">DUF7726 domain-containing protein</fullName>
    </recommendedName>
</protein>
<accession>A0AAN6ZP58</accession>
<dbReference type="PANTHER" id="PTHR42339">
    <property type="entry name" value="HISTONE H1"/>
    <property type="match status" value="1"/>
</dbReference>